<dbReference type="InterPro" id="IPR036397">
    <property type="entry name" value="RNaseH_sf"/>
</dbReference>
<reference evidence="2" key="1">
    <citation type="submission" date="2018-05" db="EMBL/GenBank/DDBJ databases">
        <title>Draft genome of Mucuna pruriens seed.</title>
        <authorList>
            <person name="Nnadi N.E."/>
            <person name="Vos R."/>
            <person name="Hasami M.H."/>
            <person name="Devisetty U.K."/>
            <person name="Aguiy J.C."/>
        </authorList>
    </citation>
    <scope>NUCLEOTIDE SEQUENCE [LARGE SCALE GENOMIC DNA]</scope>
    <source>
        <strain evidence="2">JCA_2017</strain>
    </source>
</reference>
<dbReference type="Pfam" id="PF25597">
    <property type="entry name" value="SH3_retrovirus"/>
    <property type="match status" value="1"/>
</dbReference>
<proteinExistence type="predicted"/>
<gene>
    <name evidence="2" type="ORF">CR513_04456</name>
</gene>
<evidence type="ECO:0000313" key="2">
    <source>
        <dbReference type="EMBL" id="RDY10948.1"/>
    </source>
</evidence>
<dbReference type="InterPro" id="IPR057670">
    <property type="entry name" value="SH3_retrovirus"/>
</dbReference>
<dbReference type="PROSITE" id="PS50994">
    <property type="entry name" value="INTEGRASE"/>
    <property type="match status" value="1"/>
</dbReference>
<dbReference type="PANTHER" id="PTHR42648:SF28">
    <property type="entry name" value="TRANSPOSON-ENCODED PROTEIN WITH RIBONUCLEASE H-LIKE AND RETROVIRUS ZINC FINGER-LIKE DOMAINS"/>
    <property type="match status" value="1"/>
</dbReference>
<dbReference type="InterPro" id="IPR039537">
    <property type="entry name" value="Retrotran_Ty1/copia-like"/>
</dbReference>
<dbReference type="STRING" id="157652.A0A371I7E3"/>
<dbReference type="InterPro" id="IPR001584">
    <property type="entry name" value="Integrase_cat-core"/>
</dbReference>
<dbReference type="OrthoDB" id="3257332at2759"/>
<dbReference type="Proteomes" id="UP000257109">
    <property type="component" value="Unassembled WGS sequence"/>
</dbReference>
<dbReference type="InterPro" id="IPR012337">
    <property type="entry name" value="RNaseH-like_sf"/>
</dbReference>
<dbReference type="GO" id="GO:0015074">
    <property type="term" value="P:DNA integration"/>
    <property type="evidence" value="ECO:0007669"/>
    <property type="project" value="InterPro"/>
</dbReference>
<evidence type="ECO:0000259" key="1">
    <source>
        <dbReference type="PROSITE" id="PS50994"/>
    </source>
</evidence>
<dbReference type="EMBL" id="QJKJ01000743">
    <property type="protein sequence ID" value="RDY10948.1"/>
    <property type="molecule type" value="Genomic_DNA"/>
</dbReference>
<dbReference type="Gene3D" id="3.30.420.10">
    <property type="entry name" value="Ribonuclease H-like superfamily/Ribonuclease H"/>
    <property type="match status" value="1"/>
</dbReference>
<keyword evidence="3" id="KW-1185">Reference proteome</keyword>
<name>A0A371I7E3_MUCPR</name>
<dbReference type="GO" id="GO:0003676">
    <property type="term" value="F:nucleic acid binding"/>
    <property type="evidence" value="ECO:0007669"/>
    <property type="project" value="InterPro"/>
</dbReference>
<feature type="non-terminal residue" evidence="2">
    <location>
        <position position="1"/>
    </location>
</feature>
<protein>
    <recommendedName>
        <fullName evidence="1">Integrase catalytic domain-containing protein</fullName>
    </recommendedName>
</protein>
<dbReference type="SUPFAM" id="SSF53098">
    <property type="entry name" value="Ribonuclease H-like"/>
    <property type="match status" value="1"/>
</dbReference>
<evidence type="ECO:0000313" key="3">
    <source>
        <dbReference type="Proteomes" id="UP000257109"/>
    </source>
</evidence>
<feature type="domain" description="Integrase catalytic" evidence="1">
    <location>
        <begin position="1"/>
        <end position="75"/>
    </location>
</feature>
<dbReference type="PANTHER" id="PTHR42648">
    <property type="entry name" value="TRANSPOSASE, PUTATIVE-RELATED"/>
    <property type="match status" value="1"/>
</dbReference>
<accession>A0A371I7E3</accession>
<organism evidence="2 3">
    <name type="scientific">Mucuna pruriens</name>
    <name type="common">Velvet bean</name>
    <name type="synonym">Dolichos pruriens</name>
    <dbReference type="NCBI Taxonomy" id="157652"/>
    <lineage>
        <taxon>Eukaryota</taxon>
        <taxon>Viridiplantae</taxon>
        <taxon>Streptophyta</taxon>
        <taxon>Embryophyta</taxon>
        <taxon>Tracheophyta</taxon>
        <taxon>Spermatophyta</taxon>
        <taxon>Magnoliopsida</taxon>
        <taxon>eudicotyledons</taxon>
        <taxon>Gunneridae</taxon>
        <taxon>Pentapetalae</taxon>
        <taxon>rosids</taxon>
        <taxon>fabids</taxon>
        <taxon>Fabales</taxon>
        <taxon>Fabaceae</taxon>
        <taxon>Papilionoideae</taxon>
        <taxon>50 kb inversion clade</taxon>
        <taxon>NPAAA clade</taxon>
        <taxon>indigoferoid/millettioid clade</taxon>
        <taxon>Phaseoleae</taxon>
        <taxon>Mucuna</taxon>
    </lineage>
</organism>
<comment type="caution">
    <text evidence="2">The sequence shown here is derived from an EMBL/GenBank/DDBJ whole genome shotgun (WGS) entry which is preliminary data.</text>
</comment>
<dbReference type="AlphaFoldDB" id="A0A371I7E3"/>
<sequence length="297" mass="34879">GIRHEKTPPKTPQLNGLAKRMNRTLIERVRCMLSKARLPKHFWGEALYTTVHVINLSPAIALNTEVPDKIWFGKDVKYDHLRVFSCKAFVHDPKDERSKLDMKTRQCNFIGYDHDEYGYRMYDPVEKKLVKSRDVQFMEDQTIKDIVQNGEQHNYDDQLLGDGFDVPLDNDVEEEQEMSQDENLGVAPELPQVQIRRSNRQRQSSTRYTSDEYVILTDREEPECYEESMESEERQKAWQSKLQKYVALSTTKEEAFLQVRRIFIYCAVSPHWWCLIGGTVPPSNHQSDGLFPIKNRY</sequence>